<name>A0AA86RUQ2_9FABA</name>
<reference evidence="1" key="1">
    <citation type="submission" date="2023-10" db="EMBL/GenBank/DDBJ databases">
        <authorList>
            <person name="Domelevo Entfellner J.-B."/>
        </authorList>
    </citation>
    <scope>NUCLEOTIDE SEQUENCE</scope>
</reference>
<sequence length="92" mass="10012">MTVKSHSGMVWPSHGCCSVSITWLWGRIRFVGAAVDAWELGVSVAWVLRSIRRVVTAATVTLQQQRGGSVRRCGGSVFGAPTNFYVVFKGQV</sequence>
<dbReference type="EMBL" id="OY731398">
    <property type="protein sequence ID" value="CAJ1824300.1"/>
    <property type="molecule type" value="Genomic_DNA"/>
</dbReference>
<organism evidence="1 2">
    <name type="scientific">Sphenostylis stenocarpa</name>
    <dbReference type="NCBI Taxonomy" id="92480"/>
    <lineage>
        <taxon>Eukaryota</taxon>
        <taxon>Viridiplantae</taxon>
        <taxon>Streptophyta</taxon>
        <taxon>Embryophyta</taxon>
        <taxon>Tracheophyta</taxon>
        <taxon>Spermatophyta</taxon>
        <taxon>Magnoliopsida</taxon>
        <taxon>eudicotyledons</taxon>
        <taxon>Gunneridae</taxon>
        <taxon>Pentapetalae</taxon>
        <taxon>rosids</taxon>
        <taxon>fabids</taxon>
        <taxon>Fabales</taxon>
        <taxon>Fabaceae</taxon>
        <taxon>Papilionoideae</taxon>
        <taxon>50 kb inversion clade</taxon>
        <taxon>NPAAA clade</taxon>
        <taxon>indigoferoid/millettioid clade</taxon>
        <taxon>Phaseoleae</taxon>
        <taxon>Sphenostylis</taxon>
    </lineage>
</organism>
<dbReference type="AlphaFoldDB" id="A0AA86RUQ2"/>
<dbReference type="Gramene" id="rna-AYBTSS11_LOCUS1229">
    <property type="protein sequence ID" value="CAJ1824300.1"/>
    <property type="gene ID" value="gene-AYBTSS11_LOCUS1229"/>
</dbReference>
<proteinExistence type="predicted"/>
<evidence type="ECO:0000313" key="1">
    <source>
        <dbReference type="EMBL" id="CAJ1824300.1"/>
    </source>
</evidence>
<keyword evidence="2" id="KW-1185">Reference proteome</keyword>
<gene>
    <name evidence="1" type="ORF">AYBTSS11_LOCUS1229</name>
</gene>
<accession>A0AA86RUQ2</accession>
<dbReference type="Proteomes" id="UP001189624">
    <property type="component" value="Chromosome 1"/>
</dbReference>
<protein>
    <submittedName>
        <fullName evidence="1">Uncharacterized protein</fullName>
    </submittedName>
</protein>
<evidence type="ECO:0000313" key="2">
    <source>
        <dbReference type="Proteomes" id="UP001189624"/>
    </source>
</evidence>